<dbReference type="InterPro" id="IPR036365">
    <property type="entry name" value="PGBD-like_sf"/>
</dbReference>
<dbReference type="PROSITE" id="PS51257">
    <property type="entry name" value="PROKAR_LIPOPROTEIN"/>
    <property type="match status" value="1"/>
</dbReference>
<comment type="caution">
    <text evidence="9">The sequence shown here is derived from an EMBL/GenBank/DDBJ whole genome shotgun (WGS) entry which is preliminary data.</text>
</comment>
<dbReference type="Gene3D" id="1.10.101.10">
    <property type="entry name" value="PGBD-like superfamily/PGBD"/>
    <property type="match status" value="1"/>
</dbReference>
<evidence type="ECO:0000256" key="7">
    <source>
        <dbReference type="PROSITE-ProRule" id="PRU01373"/>
    </source>
</evidence>
<dbReference type="Pfam" id="PF20142">
    <property type="entry name" value="Scaffold"/>
    <property type="match status" value="1"/>
</dbReference>
<dbReference type="GO" id="GO:0008360">
    <property type="term" value="P:regulation of cell shape"/>
    <property type="evidence" value="ECO:0007669"/>
    <property type="project" value="UniProtKB-UniRule"/>
</dbReference>
<dbReference type="GO" id="GO:0016740">
    <property type="term" value="F:transferase activity"/>
    <property type="evidence" value="ECO:0007669"/>
    <property type="project" value="UniProtKB-KW"/>
</dbReference>
<protein>
    <recommendedName>
        <fullName evidence="8">L,D-TPase catalytic domain-containing protein</fullName>
    </recommendedName>
</protein>
<keyword evidence="4 7" id="KW-0133">Cell shape</keyword>
<keyword evidence="6 7" id="KW-0961">Cell wall biogenesis/degradation</keyword>
<dbReference type="EMBL" id="QFOI01000085">
    <property type="protein sequence ID" value="PZP50023.1"/>
    <property type="molecule type" value="Genomic_DNA"/>
</dbReference>
<evidence type="ECO:0000256" key="1">
    <source>
        <dbReference type="ARBA" id="ARBA00004752"/>
    </source>
</evidence>
<dbReference type="InterPro" id="IPR052905">
    <property type="entry name" value="LD-transpeptidase_YkuD-like"/>
</dbReference>
<dbReference type="GO" id="GO:0071555">
    <property type="term" value="P:cell wall organization"/>
    <property type="evidence" value="ECO:0007669"/>
    <property type="project" value="UniProtKB-UniRule"/>
</dbReference>
<dbReference type="InterPro" id="IPR005490">
    <property type="entry name" value="LD_TPept_cat_dom"/>
</dbReference>
<evidence type="ECO:0000259" key="8">
    <source>
        <dbReference type="PROSITE" id="PS52029"/>
    </source>
</evidence>
<evidence type="ECO:0000313" key="10">
    <source>
        <dbReference type="Proteomes" id="UP000249645"/>
    </source>
</evidence>
<comment type="pathway">
    <text evidence="1 7">Cell wall biogenesis; peptidoglycan biosynthesis.</text>
</comment>
<feature type="domain" description="L,D-TPase catalytic" evidence="8">
    <location>
        <begin position="323"/>
        <end position="483"/>
    </location>
</feature>
<dbReference type="PANTHER" id="PTHR41533">
    <property type="entry name" value="L,D-TRANSPEPTIDASE HI_1667-RELATED"/>
    <property type="match status" value="1"/>
</dbReference>
<evidence type="ECO:0000256" key="3">
    <source>
        <dbReference type="ARBA" id="ARBA00022679"/>
    </source>
</evidence>
<evidence type="ECO:0000256" key="2">
    <source>
        <dbReference type="ARBA" id="ARBA00005992"/>
    </source>
</evidence>
<dbReference type="SUPFAM" id="SSF141523">
    <property type="entry name" value="L,D-transpeptidase catalytic domain-like"/>
    <property type="match status" value="1"/>
</dbReference>
<dbReference type="InterPro" id="IPR002477">
    <property type="entry name" value="Peptidoglycan-bd-like"/>
</dbReference>
<dbReference type="PANTHER" id="PTHR41533:SF2">
    <property type="entry name" value="BLR7131 PROTEIN"/>
    <property type="match status" value="1"/>
</dbReference>
<dbReference type="GO" id="GO:0009252">
    <property type="term" value="P:peptidoglycan biosynthetic process"/>
    <property type="evidence" value="ECO:0007669"/>
    <property type="project" value="UniProtKB-UniPathway"/>
</dbReference>
<dbReference type="Pfam" id="PF01471">
    <property type="entry name" value="PG_binding_1"/>
    <property type="match status" value="1"/>
</dbReference>
<dbReference type="InterPro" id="IPR045380">
    <property type="entry name" value="LD_TPept_scaffold_dom"/>
</dbReference>
<feature type="active site" description="Nucleophile" evidence="7">
    <location>
        <position position="459"/>
    </location>
</feature>
<dbReference type="AlphaFoldDB" id="A0A2W5F5I1"/>
<dbReference type="CDD" id="cd16913">
    <property type="entry name" value="YkuD_like"/>
    <property type="match status" value="1"/>
</dbReference>
<dbReference type="Gene3D" id="2.40.440.10">
    <property type="entry name" value="L,D-transpeptidase catalytic domain-like"/>
    <property type="match status" value="1"/>
</dbReference>
<evidence type="ECO:0000313" key="9">
    <source>
        <dbReference type="EMBL" id="PZP50023.1"/>
    </source>
</evidence>
<dbReference type="InterPro" id="IPR036366">
    <property type="entry name" value="PGBDSf"/>
</dbReference>
<evidence type="ECO:0000256" key="6">
    <source>
        <dbReference type="ARBA" id="ARBA00023316"/>
    </source>
</evidence>
<gene>
    <name evidence="9" type="ORF">DI598_06545</name>
</gene>
<organism evidence="9 10">
    <name type="scientific">Pseudopedobacter saltans</name>
    <dbReference type="NCBI Taxonomy" id="151895"/>
    <lineage>
        <taxon>Bacteria</taxon>
        <taxon>Pseudomonadati</taxon>
        <taxon>Bacteroidota</taxon>
        <taxon>Sphingobacteriia</taxon>
        <taxon>Sphingobacteriales</taxon>
        <taxon>Sphingobacteriaceae</taxon>
        <taxon>Pseudopedobacter</taxon>
    </lineage>
</organism>
<feature type="active site" description="Proton donor/acceptor" evidence="7">
    <location>
        <position position="440"/>
    </location>
</feature>
<reference evidence="9 10" key="1">
    <citation type="submission" date="2017-11" db="EMBL/GenBank/DDBJ databases">
        <title>Infants hospitalized years apart are colonized by the same room-sourced microbial strains.</title>
        <authorList>
            <person name="Brooks B."/>
            <person name="Olm M.R."/>
            <person name="Firek B.A."/>
            <person name="Baker R."/>
            <person name="Thomas B.C."/>
            <person name="Morowitz M.J."/>
            <person name="Banfield J.F."/>
        </authorList>
    </citation>
    <scope>NUCLEOTIDE SEQUENCE [LARGE SCALE GENOMIC DNA]</scope>
    <source>
        <strain evidence="9">S2_009_000_R2_76</strain>
    </source>
</reference>
<sequence length="540" mass="61772">MRKKISNLLWLTAVVAIVAIACKNKNKKEDVKADTTITQNSSFNNLFLDSAKIESFLAANPSLKGYERQFIDFYKARNYECAWFDSSGLIEQTGNFINLVSASIAQNNDSSLYDPKLEQLYESYRGKTFDKKKIKEEDILAELYFTGQFFRYTTKQFNGADLDATQLGWFIPRKKIDLSSLLDSTLKNKNSQEIFNTLLNPAFKQLNEYLQKYLAIKKNNPEWDSLRMPVNKLKLGDSIAFVGKIKERLEILGDLDYNDGTTYFDETMQDAVKSYQNRMGLGNDGVIGPAFVRSINTPVDSLIRKILVNVERARWLPASNPETYVWVNIPEFRLHTYENNSEIFDMRVIVGSAAHSTVIFSGNLKYVVFAPYWNVPPSIIKNEIVPGIERDPNYLVNHNMQVFGRNKSGVPVDVRQLPGPDNALGSVKFLFPNDYDIYLHDTPNHDLFTSSNRSLSHGCIRLSDPMRMAQFLLRNDSTTYSTETIDSLMHKNPKETWVTVKPSVPVFLVYFTAWVDNNGKLNFRKDIYGHDNKVAAKLFN</sequence>
<keyword evidence="3" id="KW-0808">Transferase</keyword>
<dbReference type="Proteomes" id="UP000249645">
    <property type="component" value="Unassembled WGS sequence"/>
</dbReference>
<dbReference type="PROSITE" id="PS52029">
    <property type="entry name" value="LD_TPASE"/>
    <property type="match status" value="1"/>
</dbReference>
<comment type="similarity">
    <text evidence="2">Belongs to the YkuD family.</text>
</comment>
<dbReference type="SUPFAM" id="SSF47090">
    <property type="entry name" value="PGBD-like"/>
    <property type="match status" value="1"/>
</dbReference>
<dbReference type="UniPathway" id="UPA00219"/>
<dbReference type="InterPro" id="IPR038063">
    <property type="entry name" value="Transpep_catalytic_dom"/>
</dbReference>
<evidence type="ECO:0000256" key="4">
    <source>
        <dbReference type="ARBA" id="ARBA00022960"/>
    </source>
</evidence>
<proteinExistence type="inferred from homology"/>
<keyword evidence="5 7" id="KW-0573">Peptidoglycan synthesis</keyword>
<evidence type="ECO:0000256" key="5">
    <source>
        <dbReference type="ARBA" id="ARBA00022984"/>
    </source>
</evidence>
<dbReference type="GO" id="GO:0004180">
    <property type="term" value="F:carboxypeptidase activity"/>
    <property type="evidence" value="ECO:0007669"/>
    <property type="project" value="UniProtKB-ARBA"/>
</dbReference>
<name>A0A2W5F5I1_9SPHI</name>
<accession>A0A2W5F5I1</accession>
<dbReference type="Pfam" id="PF03734">
    <property type="entry name" value="YkuD"/>
    <property type="match status" value="1"/>
</dbReference>